<gene>
    <name evidence="7" type="ORF">CXU22_03085</name>
</gene>
<keyword evidence="2" id="KW-0444">Lipid biosynthesis</keyword>
<dbReference type="GO" id="GO:0006629">
    <property type="term" value="P:lipid metabolic process"/>
    <property type="evidence" value="ECO:0007669"/>
    <property type="project" value="UniProtKB-KW"/>
</dbReference>
<dbReference type="Proteomes" id="UP000236000">
    <property type="component" value="Unassembled WGS sequence"/>
</dbReference>
<evidence type="ECO:0000259" key="6">
    <source>
        <dbReference type="SMART" id="SM00563"/>
    </source>
</evidence>
<accession>A0A2N8HEU6</accession>
<dbReference type="InterPro" id="IPR052351">
    <property type="entry name" value="Ornithine_N-alpha-AT"/>
</dbReference>
<evidence type="ECO:0000313" key="7">
    <source>
        <dbReference type="EMBL" id="PNC18796.1"/>
    </source>
</evidence>
<dbReference type="SMART" id="SM00563">
    <property type="entry name" value="PlsC"/>
    <property type="match status" value="1"/>
</dbReference>
<dbReference type="InterPro" id="IPR002123">
    <property type="entry name" value="Plipid/glycerol_acylTrfase"/>
</dbReference>
<name>A0A2N8HEU6_9BACT</name>
<keyword evidence="5" id="KW-0012">Acyltransferase</keyword>
<dbReference type="AlphaFoldDB" id="A0A2N8HEU6"/>
<dbReference type="SUPFAM" id="SSF55729">
    <property type="entry name" value="Acyl-CoA N-acyltransferases (Nat)"/>
    <property type="match status" value="1"/>
</dbReference>
<keyword evidence="3" id="KW-0808">Transferase</keyword>
<dbReference type="Pfam" id="PF19576">
    <property type="entry name" value="Acyltransf_2"/>
    <property type="match status" value="1"/>
</dbReference>
<dbReference type="Pfam" id="PF13444">
    <property type="entry name" value="Acetyltransf_5"/>
    <property type="match status" value="1"/>
</dbReference>
<dbReference type="CDD" id="cd07986">
    <property type="entry name" value="LPLAT_ACT14924-like"/>
    <property type="match status" value="1"/>
</dbReference>
<proteinExistence type="predicted"/>
<dbReference type="InterPro" id="IPR045746">
    <property type="entry name" value="ACT14924-like_Acyltransf_dom"/>
</dbReference>
<evidence type="ECO:0000256" key="3">
    <source>
        <dbReference type="ARBA" id="ARBA00022679"/>
    </source>
</evidence>
<comment type="pathway">
    <text evidence="1">Lipid metabolism.</text>
</comment>
<protein>
    <recommendedName>
        <fullName evidence="6">Phospholipid/glycerol acyltransferase domain-containing protein</fullName>
    </recommendedName>
</protein>
<dbReference type="InterPro" id="IPR016181">
    <property type="entry name" value="Acyl_CoA_acyltransferase"/>
</dbReference>
<dbReference type="PANTHER" id="PTHR37323:SF1">
    <property type="entry name" value="L-ORNITHINE N(ALPHA)-ACYLTRANSFERASE"/>
    <property type="match status" value="1"/>
</dbReference>
<dbReference type="SUPFAM" id="SSF69593">
    <property type="entry name" value="Glycerol-3-phosphate (1)-acyltransferase"/>
    <property type="match status" value="1"/>
</dbReference>
<dbReference type="OrthoDB" id="1113830at2"/>
<evidence type="ECO:0000256" key="5">
    <source>
        <dbReference type="ARBA" id="ARBA00023315"/>
    </source>
</evidence>
<dbReference type="PANTHER" id="PTHR37323">
    <property type="entry name" value="GCN5-RELATED N-ACETYLTRANSFERASE"/>
    <property type="match status" value="1"/>
</dbReference>
<dbReference type="GO" id="GO:0016746">
    <property type="term" value="F:acyltransferase activity"/>
    <property type="evidence" value="ECO:0007669"/>
    <property type="project" value="UniProtKB-KW"/>
</dbReference>
<organism evidence="7 8">
    <name type="scientific">Akkermansia muciniphila</name>
    <dbReference type="NCBI Taxonomy" id="239935"/>
    <lineage>
        <taxon>Bacteria</taxon>
        <taxon>Pseudomonadati</taxon>
        <taxon>Verrucomicrobiota</taxon>
        <taxon>Verrucomicrobiia</taxon>
        <taxon>Verrucomicrobiales</taxon>
        <taxon>Akkermansiaceae</taxon>
        <taxon>Akkermansia</taxon>
    </lineage>
</organism>
<evidence type="ECO:0000313" key="8">
    <source>
        <dbReference type="Proteomes" id="UP000236000"/>
    </source>
</evidence>
<dbReference type="RefSeq" id="WP_102712451.1">
    <property type="nucleotide sequence ID" value="NZ_CABMLK010000003.1"/>
</dbReference>
<reference evidence="7 8" key="1">
    <citation type="journal article" date="2017" name="BMC Genomics">
        <title>Genome sequencing of 39 Akkermansia muciniphila isolates reveals its population structure, genomic and functional diverisity, and global distribution in mammalian gut microbiotas.</title>
        <authorList>
            <person name="Guo X."/>
            <person name="Li S."/>
            <person name="Zhang J."/>
            <person name="Wu F."/>
            <person name="Li X."/>
            <person name="Wu D."/>
            <person name="Zhang M."/>
            <person name="Ou Z."/>
            <person name="Jie Z."/>
            <person name="Yan Q."/>
            <person name="Li P."/>
            <person name="Yi J."/>
            <person name="Peng Y."/>
        </authorList>
    </citation>
    <scope>NUCLEOTIDE SEQUENCE [LARGE SCALE GENOMIC DNA]</scope>
    <source>
        <strain evidence="7 8">GP24</strain>
    </source>
</reference>
<dbReference type="EMBL" id="PJKA01000006">
    <property type="protein sequence ID" value="PNC18796.1"/>
    <property type="molecule type" value="Genomic_DNA"/>
</dbReference>
<feature type="domain" description="Phospholipid/glycerol acyltransferase" evidence="6">
    <location>
        <begin position="86"/>
        <end position="209"/>
    </location>
</feature>
<evidence type="ECO:0000256" key="4">
    <source>
        <dbReference type="ARBA" id="ARBA00023098"/>
    </source>
</evidence>
<evidence type="ECO:0000256" key="1">
    <source>
        <dbReference type="ARBA" id="ARBA00005189"/>
    </source>
</evidence>
<comment type="caution">
    <text evidence="7">The sequence shown here is derived from an EMBL/GenBank/DDBJ whole genome shotgun (WGS) entry which is preliminary data.</text>
</comment>
<evidence type="ECO:0000256" key="2">
    <source>
        <dbReference type="ARBA" id="ARBA00022516"/>
    </source>
</evidence>
<keyword evidence="4" id="KW-0443">Lipid metabolism</keyword>
<sequence length="613" mass="69738">MAQLKHPKMVDIRDILDENTRLPSLVAASAEKLLGLERLNKAYDKIVRDKESGSPENFFQLATRHLNLKLQLRPGDLENIPKKGPVVVVANHPHGLSDGIMFGELLTRVREDVRILANEQLSLCQELEPWLIKVDVYEDENAKRKNLSGMRKMISWLRKGGVLGIFPAGTASSFSLAHKRVTDDPWNANIAAIIRMTKATVVPVHFPGRNSLLFQGVSLINRKARVAFLPREVGRDGRSTHRIVVGRPIPFSQLMQYDSDEAMVSHLRLRTYLLGKSYEKSRRPHVHKKDRKAKMAALIPPVSVQDMQAEIDALPPECLHARQENGDWDVYVADALQIPNILIEIGRLREYTFRQVGEGSGKACDLDTYDNHYKHLFLWDRTHRKLVGAYRMGETDKIIARYGVKGLYNGEYFSFAPGALRVLERSLEMGRAFIVPEYQKRPLALGFIWEGIGQFMARNPHYRYLFGTVSISRDYTNLSRALIVSYLKAHEMDAELVHEVKAYNPPRKADLKRSESCILPIGLTDAQGLSQLVADIEEDGKGIPVLLRQYLKLNGKILSFSVDKHFGDVLDCLILVDIFKSPERSIKRYMGKDTYEQLLPHMQQERMADKLAE</sequence>